<reference evidence="2 3" key="1">
    <citation type="journal article" date="2012" name="J. Bacteriol.">
        <title>Genome sequence of the cycloprodigiosin-producing bacterial strain Pseudoalteromonas rubra ATCC 29570(T).</title>
        <authorList>
            <person name="Xie B.B."/>
            <person name="Shu Y.L."/>
            <person name="Qin Q.L."/>
            <person name="Rong J.C."/>
            <person name="Zhang X.Y."/>
            <person name="Chen X.L."/>
            <person name="Zhou B.C."/>
            <person name="Zhang Y.Z."/>
        </authorList>
    </citation>
    <scope>NUCLEOTIDE SEQUENCE [LARGE SCALE GENOMIC DNA]</scope>
    <source>
        <strain evidence="2 3">DSM 6842</strain>
    </source>
</reference>
<evidence type="ECO:0000313" key="3">
    <source>
        <dbReference type="Proteomes" id="UP000016480"/>
    </source>
</evidence>
<protein>
    <submittedName>
        <fullName evidence="2">Uncharacterized protein</fullName>
    </submittedName>
</protein>
<comment type="caution">
    <text evidence="2">The sequence shown here is derived from an EMBL/GenBank/DDBJ whole genome shotgun (WGS) entry which is preliminary data.</text>
</comment>
<name>A0A8T0C3B8_9GAMM</name>
<gene>
    <name evidence="2" type="ORF">PRUB_a3553</name>
</gene>
<feature type="transmembrane region" description="Helical" evidence="1">
    <location>
        <begin position="12"/>
        <end position="33"/>
    </location>
</feature>
<keyword evidence="1" id="KW-0812">Transmembrane</keyword>
<evidence type="ECO:0000313" key="2">
    <source>
        <dbReference type="EMBL" id="KAF7783712.1"/>
    </source>
</evidence>
<organism evidence="2 3">
    <name type="scientific">Pseudoalteromonas rubra</name>
    <dbReference type="NCBI Taxonomy" id="43658"/>
    <lineage>
        <taxon>Bacteria</taxon>
        <taxon>Pseudomonadati</taxon>
        <taxon>Pseudomonadota</taxon>
        <taxon>Gammaproteobacteria</taxon>
        <taxon>Alteromonadales</taxon>
        <taxon>Pseudoalteromonadaceae</taxon>
        <taxon>Pseudoalteromonas</taxon>
    </lineage>
</organism>
<keyword evidence="1" id="KW-1133">Transmembrane helix</keyword>
<dbReference type="Proteomes" id="UP000016480">
    <property type="component" value="Unassembled WGS sequence"/>
</dbReference>
<proteinExistence type="predicted"/>
<keyword evidence="1" id="KW-0472">Membrane</keyword>
<evidence type="ECO:0000256" key="1">
    <source>
        <dbReference type="SAM" id="Phobius"/>
    </source>
</evidence>
<accession>A0A8T0C3B8</accession>
<sequence>MYCRSSRAIKNRLSIVAVIPLLITCFVIGVLAYQEGKAAVTKEIENNLVSRRNAMQAQVEHYVQTISDQLVTLAGSTMVVDASRAFSGAFASYPHVREAELSLSRFYETQFLDQYRQKNRVTVSARVACLRDLK</sequence>
<dbReference type="AlphaFoldDB" id="A0A8T0C3B8"/>
<dbReference type="EMBL" id="AHCD03000043">
    <property type="protein sequence ID" value="KAF7783712.1"/>
    <property type="molecule type" value="Genomic_DNA"/>
</dbReference>